<sequence>MVNGLVSGVLRGRSIRTTLLMTAGFALAAAAAIGTVGIVQINRIAAGTEAVYDQSLKPLHTIDDIHQLVWHQRWSSLSNLTAADPAKAADYAKETTALRAEVTEKIAAYNSLAVTGPERDAMRTFEASWKNYLALSKESAGIKESGRLVEWQDFRTTKLNPATNQAVKDLEAAKQLALTHAQQAAEDVKAASAGARLYTGVFLVLGVLLAGAFALGVAHSLARRMRELRDRLTAVAEGDLTERPADTSQTEIGEMSRALHQATTKMRATVSTLAATSAGLSARSEDLAGASRDLTATVEHTSSRVASIDTAAGSVTAGVHAVAGGAEEMGASIGEISANATQAAEVATQAVGVAADAESLMVKLGNSSAEIDSVVKVITAIAAQTNLLALNATIEAARAGESGRGFAVVAGEVKDLAQETAKATEEIGRRIEAIQQDARTAVHSISGISQVIARISDYQNTIASAVEQQSATTGTMSGDLNRAAMGTSQISAEISEVVAATGSARDAATATRDAAVDLADISRELRKAVETFRV</sequence>
<evidence type="ECO:0000256" key="6">
    <source>
        <dbReference type="SAM" id="Phobius"/>
    </source>
</evidence>
<comment type="caution">
    <text evidence="9">The sequence shown here is derived from an EMBL/GenBank/DDBJ whole genome shotgun (WGS) entry which is preliminary data.</text>
</comment>
<keyword evidence="3 5" id="KW-0807">Transducer</keyword>
<dbReference type="GO" id="GO:0004888">
    <property type="term" value="F:transmembrane signaling receptor activity"/>
    <property type="evidence" value="ECO:0007669"/>
    <property type="project" value="InterPro"/>
</dbReference>
<dbReference type="Proteomes" id="UP000619260">
    <property type="component" value="Unassembled WGS sequence"/>
</dbReference>
<accession>A0A8J4DPF1</accession>
<dbReference type="SUPFAM" id="SSF58104">
    <property type="entry name" value="Methyl-accepting chemotaxis protein (MCP) signaling domain"/>
    <property type="match status" value="1"/>
</dbReference>
<dbReference type="GO" id="GO:0016020">
    <property type="term" value="C:membrane"/>
    <property type="evidence" value="ECO:0007669"/>
    <property type="project" value="InterPro"/>
</dbReference>
<protein>
    <submittedName>
        <fullName evidence="9">Methyl-accepting chemotaxis protein</fullName>
    </submittedName>
</protein>
<feature type="transmembrane region" description="Helical" evidence="6">
    <location>
        <begin position="197"/>
        <end position="222"/>
    </location>
</feature>
<dbReference type="CDD" id="cd06225">
    <property type="entry name" value="HAMP"/>
    <property type="match status" value="1"/>
</dbReference>
<dbReference type="InterPro" id="IPR024478">
    <property type="entry name" value="HlyB_4HB_MCP"/>
</dbReference>
<evidence type="ECO:0000259" key="8">
    <source>
        <dbReference type="PROSITE" id="PS50885"/>
    </source>
</evidence>
<organism evidence="9 10">
    <name type="scientific">Virgisporangium aliadipatigenens</name>
    <dbReference type="NCBI Taxonomy" id="741659"/>
    <lineage>
        <taxon>Bacteria</taxon>
        <taxon>Bacillati</taxon>
        <taxon>Actinomycetota</taxon>
        <taxon>Actinomycetes</taxon>
        <taxon>Micromonosporales</taxon>
        <taxon>Micromonosporaceae</taxon>
        <taxon>Virgisporangium</taxon>
    </lineage>
</organism>
<dbReference type="InterPro" id="IPR004089">
    <property type="entry name" value="MCPsignal_dom"/>
</dbReference>
<dbReference type="SMART" id="SM00304">
    <property type="entry name" value="HAMP"/>
    <property type="match status" value="1"/>
</dbReference>
<dbReference type="Pfam" id="PF00672">
    <property type="entry name" value="HAMP"/>
    <property type="match status" value="1"/>
</dbReference>
<dbReference type="GO" id="GO:0006935">
    <property type="term" value="P:chemotaxis"/>
    <property type="evidence" value="ECO:0007669"/>
    <property type="project" value="InterPro"/>
</dbReference>
<name>A0A8J4DPF1_9ACTN</name>
<dbReference type="PANTHER" id="PTHR32089">
    <property type="entry name" value="METHYL-ACCEPTING CHEMOTAXIS PROTEIN MCPB"/>
    <property type="match status" value="1"/>
</dbReference>
<dbReference type="PANTHER" id="PTHR32089:SF112">
    <property type="entry name" value="LYSOZYME-LIKE PROTEIN-RELATED"/>
    <property type="match status" value="1"/>
</dbReference>
<dbReference type="InterPro" id="IPR004090">
    <property type="entry name" value="Chemotax_Me-accpt_rcpt"/>
</dbReference>
<reference evidence="9" key="1">
    <citation type="submission" date="2021-01" db="EMBL/GenBank/DDBJ databases">
        <title>Whole genome shotgun sequence of Virgisporangium aliadipatigenens NBRC 105644.</title>
        <authorList>
            <person name="Komaki H."/>
            <person name="Tamura T."/>
        </authorList>
    </citation>
    <scope>NUCLEOTIDE SEQUENCE</scope>
    <source>
        <strain evidence="9">NBRC 105644</strain>
    </source>
</reference>
<dbReference type="EMBL" id="BOPF01000003">
    <property type="protein sequence ID" value="GIJ44382.1"/>
    <property type="molecule type" value="Genomic_DNA"/>
</dbReference>
<evidence type="ECO:0000256" key="1">
    <source>
        <dbReference type="ARBA" id="ARBA00022692"/>
    </source>
</evidence>
<evidence type="ECO:0000259" key="7">
    <source>
        <dbReference type="PROSITE" id="PS50111"/>
    </source>
</evidence>
<dbReference type="Pfam" id="PF12729">
    <property type="entry name" value="4HB_MCP_1"/>
    <property type="match status" value="1"/>
</dbReference>
<feature type="transmembrane region" description="Helical" evidence="6">
    <location>
        <begin position="19"/>
        <end position="39"/>
    </location>
</feature>
<keyword evidence="1 6" id="KW-0812">Transmembrane</keyword>
<dbReference type="GO" id="GO:0007165">
    <property type="term" value="P:signal transduction"/>
    <property type="evidence" value="ECO:0007669"/>
    <property type="project" value="UniProtKB-KW"/>
</dbReference>
<keyword evidence="6" id="KW-0472">Membrane</keyword>
<dbReference type="PRINTS" id="PR00260">
    <property type="entry name" value="CHEMTRNSDUCR"/>
</dbReference>
<comment type="similarity">
    <text evidence="4">Belongs to the methyl-accepting chemotaxis (MCP) protein family.</text>
</comment>
<dbReference type="PROSITE" id="PS50111">
    <property type="entry name" value="CHEMOTAXIS_TRANSDUC_2"/>
    <property type="match status" value="1"/>
</dbReference>
<dbReference type="InterPro" id="IPR003660">
    <property type="entry name" value="HAMP_dom"/>
</dbReference>
<evidence type="ECO:0000313" key="9">
    <source>
        <dbReference type="EMBL" id="GIJ44382.1"/>
    </source>
</evidence>
<keyword evidence="10" id="KW-1185">Reference proteome</keyword>
<gene>
    <name evidence="9" type="ORF">Val02_12680</name>
</gene>
<dbReference type="AlphaFoldDB" id="A0A8J4DPF1"/>
<evidence type="ECO:0000256" key="3">
    <source>
        <dbReference type="ARBA" id="ARBA00023224"/>
    </source>
</evidence>
<evidence type="ECO:0000256" key="5">
    <source>
        <dbReference type="PROSITE-ProRule" id="PRU00284"/>
    </source>
</evidence>
<dbReference type="Pfam" id="PF00015">
    <property type="entry name" value="MCPsignal"/>
    <property type="match status" value="1"/>
</dbReference>
<proteinExistence type="inferred from homology"/>
<keyword evidence="2 6" id="KW-1133">Transmembrane helix</keyword>
<feature type="domain" description="Methyl-accepting transducer" evidence="7">
    <location>
        <begin position="276"/>
        <end position="505"/>
    </location>
</feature>
<dbReference type="RefSeq" id="WP_203897927.1">
    <property type="nucleotide sequence ID" value="NZ_BOPF01000003.1"/>
</dbReference>
<evidence type="ECO:0000256" key="4">
    <source>
        <dbReference type="ARBA" id="ARBA00029447"/>
    </source>
</evidence>
<dbReference type="SMART" id="SM00283">
    <property type="entry name" value="MA"/>
    <property type="match status" value="1"/>
</dbReference>
<dbReference type="PROSITE" id="PS50885">
    <property type="entry name" value="HAMP"/>
    <property type="match status" value="1"/>
</dbReference>
<evidence type="ECO:0000313" key="10">
    <source>
        <dbReference type="Proteomes" id="UP000619260"/>
    </source>
</evidence>
<evidence type="ECO:0000256" key="2">
    <source>
        <dbReference type="ARBA" id="ARBA00022989"/>
    </source>
</evidence>
<feature type="domain" description="HAMP" evidence="8">
    <location>
        <begin position="219"/>
        <end position="271"/>
    </location>
</feature>
<dbReference type="Gene3D" id="1.10.287.950">
    <property type="entry name" value="Methyl-accepting chemotaxis protein"/>
    <property type="match status" value="1"/>
</dbReference>